<proteinExistence type="predicted"/>
<name>A0A336MD87_CULSO</name>
<evidence type="ECO:0000256" key="1">
    <source>
        <dbReference type="SAM" id="SignalP"/>
    </source>
</evidence>
<evidence type="ECO:0000313" key="2">
    <source>
        <dbReference type="EMBL" id="SSX28362.1"/>
    </source>
</evidence>
<dbReference type="VEuPathDB" id="VectorBase:CSON015548"/>
<protein>
    <submittedName>
        <fullName evidence="2">CSON015548 protein</fullName>
    </submittedName>
</protein>
<keyword evidence="1" id="KW-0732">Signal</keyword>
<sequence>MKILVILCLCLKSIGSVPIFIEGSRLVLLRAGAPKGSGHNMIKATFESGRLHAHNFIKGNYHFYPPIRESMIGYTRLLVKIDGNKKWKLLNSTRFYPCHDILDPNGPLHIWKQKFTPDLPETCPVTGKYRIDTTIPIHREKWDPVLQILIPKFVLQGDKYRLDFAFYYKNGLLGGLFSVEFKLFPPEKDTREEILVKNIHDVFFNPGHHPYRKHLIDNGNVTVGNSTKIN</sequence>
<dbReference type="AlphaFoldDB" id="A0A336MD87"/>
<gene>
    <name evidence="2" type="primary">CSON015548</name>
</gene>
<reference evidence="2" key="1">
    <citation type="submission" date="2018-07" db="EMBL/GenBank/DDBJ databases">
        <authorList>
            <person name="Quirk P.G."/>
            <person name="Krulwich T.A."/>
        </authorList>
    </citation>
    <scope>NUCLEOTIDE SEQUENCE</scope>
</reference>
<feature type="chain" id="PRO_5016394284" evidence="1">
    <location>
        <begin position="17"/>
        <end position="230"/>
    </location>
</feature>
<organism evidence="2">
    <name type="scientific">Culicoides sonorensis</name>
    <name type="common">Biting midge</name>
    <dbReference type="NCBI Taxonomy" id="179676"/>
    <lineage>
        <taxon>Eukaryota</taxon>
        <taxon>Metazoa</taxon>
        <taxon>Ecdysozoa</taxon>
        <taxon>Arthropoda</taxon>
        <taxon>Hexapoda</taxon>
        <taxon>Insecta</taxon>
        <taxon>Pterygota</taxon>
        <taxon>Neoptera</taxon>
        <taxon>Endopterygota</taxon>
        <taxon>Diptera</taxon>
        <taxon>Nematocera</taxon>
        <taxon>Chironomoidea</taxon>
        <taxon>Ceratopogonidae</taxon>
        <taxon>Ceratopogoninae</taxon>
        <taxon>Culicoides</taxon>
        <taxon>Monoculicoides</taxon>
    </lineage>
</organism>
<dbReference type="EMBL" id="UFQT01000997">
    <property type="protein sequence ID" value="SSX28362.1"/>
    <property type="molecule type" value="Genomic_DNA"/>
</dbReference>
<feature type="signal peptide" evidence="1">
    <location>
        <begin position="1"/>
        <end position="16"/>
    </location>
</feature>
<accession>A0A336MD87</accession>